<keyword evidence="2" id="KW-1185">Reference proteome</keyword>
<dbReference type="Proteomes" id="UP000198651">
    <property type="component" value="Chromosome I"/>
</dbReference>
<name>A0A0S4M867_9BURK</name>
<accession>A0A0S4M867</accession>
<reference evidence="2" key="1">
    <citation type="submission" date="2015-11" db="EMBL/GenBank/DDBJ databases">
        <authorList>
            <person name="Seth-Smith H.M.B."/>
        </authorList>
    </citation>
    <scope>NUCLEOTIDE SEQUENCE [LARGE SCALE GENOMIC DNA]</scope>
    <source>
        <strain evidence="2">2013Ark11</strain>
    </source>
</reference>
<protein>
    <submittedName>
        <fullName evidence="1">Uncharacterized protein</fullName>
    </submittedName>
</protein>
<dbReference type="EMBL" id="LN906597">
    <property type="protein sequence ID" value="CUT18344.1"/>
    <property type="molecule type" value="Genomic_DNA"/>
</dbReference>
<sequence length="81" mass="8878">MYCSSSSDGIAGRVATVTVAGIPINRATTRAIGNFCHLAFLYRSMMDLVATNNQKNWHINPVSALSLSFSSLLFYYGSPYH</sequence>
<dbReference type="AlphaFoldDB" id="A0A0S4M867"/>
<proteinExistence type="predicted"/>
<organism evidence="1 2">
    <name type="scientific">Candidatus Ichthyocystis hellenicum</name>
    <dbReference type="NCBI Taxonomy" id="1561003"/>
    <lineage>
        <taxon>Bacteria</taxon>
        <taxon>Pseudomonadati</taxon>
        <taxon>Pseudomonadota</taxon>
        <taxon>Betaproteobacteria</taxon>
        <taxon>Burkholderiales</taxon>
        <taxon>Candidatus Ichthyocystis</taxon>
    </lineage>
</organism>
<gene>
    <name evidence="1" type="ORF">Ark11_1548</name>
</gene>
<evidence type="ECO:0000313" key="2">
    <source>
        <dbReference type="Proteomes" id="UP000198651"/>
    </source>
</evidence>
<evidence type="ECO:0000313" key="1">
    <source>
        <dbReference type="EMBL" id="CUT18344.1"/>
    </source>
</evidence>